<dbReference type="Proteomes" id="UP000600214">
    <property type="component" value="Unassembled WGS sequence"/>
</dbReference>
<sequence>MLNSGKSQFVDKGDFVQCIASDGESANRFFFGRIQEVGADGFTLEKMRLVPGSGGIVKFSSIQNIEKLSVNKRGVVPSLVASVIIGQLLYFKHIPQAAVGPLIGGAVYVILVRSIKHKRKSLFENVVNYTVMIVPPGSQNGHDKYFE</sequence>
<name>A0ABQ1YHQ8_9BACT</name>
<comment type="caution">
    <text evidence="2">The sequence shown here is derived from an EMBL/GenBank/DDBJ whole genome shotgun (WGS) entry which is preliminary data.</text>
</comment>
<evidence type="ECO:0000313" key="3">
    <source>
        <dbReference type="Proteomes" id="UP000600214"/>
    </source>
</evidence>
<keyword evidence="3" id="KW-1185">Reference proteome</keyword>
<proteinExistence type="predicted"/>
<accession>A0ABQ1YHQ8</accession>
<gene>
    <name evidence="2" type="ORF">GCM10007423_11890</name>
</gene>
<evidence type="ECO:0000313" key="2">
    <source>
        <dbReference type="EMBL" id="GGH26701.1"/>
    </source>
</evidence>
<feature type="transmembrane region" description="Helical" evidence="1">
    <location>
        <begin position="97"/>
        <end position="115"/>
    </location>
</feature>
<evidence type="ECO:0000256" key="1">
    <source>
        <dbReference type="SAM" id="Phobius"/>
    </source>
</evidence>
<keyword evidence="1" id="KW-0812">Transmembrane</keyword>
<dbReference type="EMBL" id="BMIA01000001">
    <property type="protein sequence ID" value="GGH26701.1"/>
    <property type="molecule type" value="Genomic_DNA"/>
</dbReference>
<keyword evidence="1" id="KW-0472">Membrane</keyword>
<reference evidence="3" key="1">
    <citation type="journal article" date="2019" name="Int. J. Syst. Evol. Microbiol.">
        <title>The Global Catalogue of Microorganisms (GCM) 10K type strain sequencing project: providing services to taxonomists for standard genome sequencing and annotation.</title>
        <authorList>
            <consortium name="The Broad Institute Genomics Platform"/>
            <consortium name="The Broad Institute Genome Sequencing Center for Infectious Disease"/>
            <person name="Wu L."/>
            <person name="Ma J."/>
        </authorList>
    </citation>
    <scope>NUCLEOTIDE SEQUENCE [LARGE SCALE GENOMIC DNA]</scope>
    <source>
        <strain evidence="3">CGMCC 1.15288</strain>
    </source>
</reference>
<protein>
    <submittedName>
        <fullName evidence="2">Uncharacterized protein</fullName>
    </submittedName>
</protein>
<keyword evidence="1" id="KW-1133">Transmembrane helix</keyword>
<organism evidence="2 3">
    <name type="scientific">Dyadobacter endophyticus</name>
    <dbReference type="NCBI Taxonomy" id="1749036"/>
    <lineage>
        <taxon>Bacteria</taxon>
        <taxon>Pseudomonadati</taxon>
        <taxon>Bacteroidota</taxon>
        <taxon>Cytophagia</taxon>
        <taxon>Cytophagales</taxon>
        <taxon>Spirosomataceae</taxon>
        <taxon>Dyadobacter</taxon>
    </lineage>
</organism>